<dbReference type="OrthoDB" id="1449890at2"/>
<dbReference type="Pfam" id="PF20503">
    <property type="entry name" value="DUF6730"/>
    <property type="match status" value="1"/>
</dbReference>
<organism evidence="1 2">
    <name type="scientific">Christiangramia gaetbulicola</name>
    <dbReference type="NCBI Taxonomy" id="703340"/>
    <lineage>
        <taxon>Bacteria</taxon>
        <taxon>Pseudomonadati</taxon>
        <taxon>Bacteroidota</taxon>
        <taxon>Flavobacteriia</taxon>
        <taxon>Flavobacteriales</taxon>
        <taxon>Flavobacteriaceae</taxon>
        <taxon>Christiangramia</taxon>
    </lineage>
</organism>
<keyword evidence="2" id="KW-1185">Reference proteome</keyword>
<evidence type="ECO:0000313" key="2">
    <source>
        <dbReference type="Proteomes" id="UP000244174"/>
    </source>
</evidence>
<dbReference type="EMBL" id="QBKQ01000001">
    <property type="protein sequence ID" value="PTX44501.1"/>
    <property type="molecule type" value="Genomic_DNA"/>
</dbReference>
<dbReference type="RefSeq" id="WP_146167168.1">
    <property type="nucleotide sequence ID" value="NZ_QBKQ01000001.1"/>
</dbReference>
<evidence type="ECO:0000313" key="1">
    <source>
        <dbReference type="EMBL" id="PTX44501.1"/>
    </source>
</evidence>
<dbReference type="Proteomes" id="UP000244174">
    <property type="component" value="Unassembled WGS sequence"/>
</dbReference>
<gene>
    <name evidence="1" type="ORF">C8P64_0480</name>
</gene>
<dbReference type="InterPro" id="IPR046617">
    <property type="entry name" value="DUF6730"/>
</dbReference>
<proteinExistence type="predicted"/>
<sequence>MAKIEEIVGLMTEEIAEFRTSVEKLAEINKKLSQMKVKLDLDDVKNTLTKNLEEQNKKQERCLCHLQEVVTKTVDSQEQPRWMIISKLSLALLSLLFVSYSIYKISSIPDIEKAAYDKGQEQVLTHVKKFLSENKDASHIYNEWLTKSN</sequence>
<accession>A0A2T6AL07</accession>
<reference evidence="1 2" key="1">
    <citation type="submission" date="2018-04" db="EMBL/GenBank/DDBJ databases">
        <title>Genomic Encyclopedia of Archaeal and Bacterial Type Strains, Phase II (KMG-II): from individual species to whole genera.</title>
        <authorList>
            <person name="Goeker M."/>
        </authorList>
    </citation>
    <scope>NUCLEOTIDE SEQUENCE [LARGE SCALE GENOMIC DNA]</scope>
    <source>
        <strain evidence="1 2">DSM 23082</strain>
    </source>
</reference>
<protein>
    <submittedName>
        <fullName evidence="1">Uncharacterized protein</fullName>
    </submittedName>
</protein>
<comment type="caution">
    <text evidence="1">The sequence shown here is derived from an EMBL/GenBank/DDBJ whole genome shotgun (WGS) entry which is preliminary data.</text>
</comment>
<dbReference type="AlphaFoldDB" id="A0A2T6AL07"/>
<name>A0A2T6AL07_9FLAO</name>